<protein>
    <submittedName>
        <fullName evidence="1">Uncharacterized protein</fullName>
    </submittedName>
</protein>
<name>A0A9W7J961_HIBTR</name>
<organism evidence="1 3">
    <name type="scientific">Hibiscus trionum</name>
    <name type="common">Flower of an hour</name>
    <dbReference type="NCBI Taxonomy" id="183268"/>
    <lineage>
        <taxon>Eukaryota</taxon>
        <taxon>Viridiplantae</taxon>
        <taxon>Streptophyta</taxon>
        <taxon>Embryophyta</taxon>
        <taxon>Tracheophyta</taxon>
        <taxon>Spermatophyta</taxon>
        <taxon>Magnoliopsida</taxon>
        <taxon>eudicotyledons</taxon>
        <taxon>Gunneridae</taxon>
        <taxon>Pentapetalae</taxon>
        <taxon>rosids</taxon>
        <taxon>malvids</taxon>
        <taxon>Malvales</taxon>
        <taxon>Malvaceae</taxon>
        <taxon>Malvoideae</taxon>
        <taxon>Hibiscus</taxon>
    </lineage>
</organism>
<proteinExistence type="predicted"/>
<dbReference type="OrthoDB" id="1922339at2759"/>
<evidence type="ECO:0000313" key="3">
    <source>
        <dbReference type="Proteomes" id="UP001165190"/>
    </source>
</evidence>
<comment type="caution">
    <text evidence="1">The sequence shown here is derived from an EMBL/GenBank/DDBJ whole genome shotgun (WGS) entry which is preliminary data.</text>
</comment>
<evidence type="ECO:0000313" key="2">
    <source>
        <dbReference type="EMBL" id="GMJ08931.1"/>
    </source>
</evidence>
<keyword evidence="3" id="KW-1185">Reference proteome</keyword>
<reference evidence="1" key="1">
    <citation type="submission" date="2023-05" db="EMBL/GenBank/DDBJ databases">
        <title>Genome and transcriptome analyses reveal genes involved in the formation of fine ridges on petal epidermal cells in Hibiscus trionum.</title>
        <authorList>
            <person name="Koshimizu S."/>
            <person name="Masuda S."/>
            <person name="Ishii T."/>
            <person name="Shirasu K."/>
            <person name="Hoshino A."/>
            <person name="Arita M."/>
        </authorList>
    </citation>
    <scope>NUCLEOTIDE SEQUENCE</scope>
    <source>
        <strain evidence="1">Hamamatsu line</strain>
    </source>
</reference>
<dbReference type="Proteomes" id="UP001165190">
    <property type="component" value="Unassembled WGS sequence"/>
</dbReference>
<accession>A0A9W7J961</accession>
<sequence length="148" mass="16541">MSISPSLSPRQCSYRYSFLAGISPHTWCYDFAETCVSGKQTPGLGHCDPLYEEAPLLPKLWGYFAEFLRESCLVPLGILYLSTCVGFGNKYPFFEGCSSFSWEYIMCYFSSIASSSRTLARGIFSTPSYPEKVGAPCVLEPITIFRLT</sequence>
<evidence type="ECO:0000313" key="1">
    <source>
        <dbReference type="EMBL" id="GMJ08927.1"/>
    </source>
</evidence>
<dbReference type="EMBL" id="BSYR01000053">
    <property type="protein sequence ID" value="GMJ08927.1"/>
    <property type="molecule type" value="Genomic_DNA"/>
</dbReference>
<dbReference type="EMBL" id="BSYR01000053">
    <property type="protein sequence ID" value="GMJ08931.1"/>
    <property type="molecule type" value="Genomic_DNA"/>
</dbReference>
<gene>
    <name evidence="1" type="ORF">HRI_004561900</name>
    <name evidence="2" type="ORF">HRI_004562300</name>
</gene>
<dbReference type="AlphaFoldDB" id="A0A9W7J961"/>